<proteinExistence type="inferred from homology"/>
<accession>A0ABS4DFF3</accession>
<dbReference type="InterPro" id="IPR035089">
    <property type="entry name" value="Phage_sheath_subtilisin"/>
</dbReference>
<dbReference type="Gene3D" id="3.40.50.11780">
    <property type="match status" value="2"/>
</dbReference>
<gene>
    <name evidence="4" type="ORF">EYB53_020415</name>
</gene>
<dbReference type="Pfam" id="PF04984">
    <property type="entry name" value="Phage_sheath_1"/>
    <property type="match status" value="1"/>
</dbReference>
<dbReference type="EMBL" id="SIJK02000055">
    <property type="protein sequence ID" value="MBP1468089.1"/>
    <property type="molecule type" value="Genomic_DNA"/>
</dbReference>
<organism evidence="4 5">
    <name type="scientific">Candidatus Chloroploca mongolica</name>
    <dbReference type="NCBI Taxonomy" id="2528176"/>
    <lineage>
        <taxon>Bacteria</taxon>
        <taxon>Bacillati</taxon>
        <taxon>Chloroflexota</taxon>
        <taxon>Chloroflexia</taxon>
        <taxon>Chloroflexales</taxon>
        <taxon>Chloroflexineae</taxon>
        <taxon>Oscillochloridaceae</taxon>
        <taxon>Candidatus Chloroploca</taxon>
    </lineage>
</organism>
<evidence type="ECO:0000313" key="4">
    <source>
        <dbReference type="EMBL" id="MBP1468089.1"/>
    </source>
</evidence>
<reference evidence="4 5" key="1">
    <citation type="submission" date="2021-03" db="EMBL/GenBank/DDBJ databases">
        <authorList>
            <person name="Grouzdev D.S."/>
        </authorList>
    </citation>
    <scope>NUCLEOTIDE SEQUENCE [LARGE SCALE GENOMIC DNA]</scope>
    <source>
        <strain evidence="4 5">M50-1</strain>
    </source>
</reference>
<dbReference type="InterPro" id="IPR020287">
    <property type="entry name" value="Tail_sheath_C"/>
</dbReference>
<feature type="domain" description="Tail sheath protein subtilisin-like" evidence="2">
    <location>
        <begin position="350"/>
        <end position="519"/>
    </location>
</feature>
<evidence type="ECO:0000256" key="1">
    <source>
        <dbReference type="ARBA" id="ARBA00008005"/>
    </source>
</evidence>
<evidence type="ECO:0000259" key="3">
    <source>
        <dbReference type="Pfam" id="PF17482"/>
    </source>
</evidence>
<protein>
    <submittedName>
        <fullName evidence="4">Phage tail sheath subtilisin-like domain-containing protein</fullName>
    </submittedName>
</protein>
<name>A0ABS4DFF3_9CHLR</name>
<keyword evidence="5" id="KW-1185">Reference proteome</keyword>
<dbReference type="Proteomes" id="UP001193081">
    <property type="component" value="Unassembled WGS sequence"/>
</dbReference>
<dbReference type="RefSeq" id="WP_167857511.1">
    <property type="nucleotide sequence ID" value="NZ_SIJK02000055.1"/>
</dbReference>
<comment type="caution">
    <text evidence="4">The sequence shown here is derived from an EMBL/GenBank/DDBJ whole genome shotgun (WGS) entry which is preliminary data.</text>
</comment>
<feature type="domain" description="Tail sheath protein C-terminal" evidence="3">
    <location>
        <begin position="520"/>
        <end position="626"/>
    </location>
</feature>
<dbReference type="PANTHER" id="PTHR35861">
    <property type="match status" value="1"/>
</dbReference>
<dbReference type="PANTHER" id="PTHR35861:SF1">
    <property type="entry name" value="PHAGE TAIL SHEATH PROTEIN"/>
    <property type="match status" value="1"/>
</dbReference>
<dbReference type="Pfam" id="PF17482">
    <property type="entry name" value="Phage_sheath_1C"/>
    <property type="match status" value="1"/>
</dbReference>
<comment type="similarity">
    <text evidence="1">Belongs to the myoviridae tail sheath protein family.</text>
</comment>
<dbReference type="InterPro" id="IPR052042">
    <property type="entry name" value="Tail_sheath_structural"/>
</dbReference>
<evidence type="ECO:0000259" key="2">
    <source>
        <dbReference type="Pfam" id="PF04984"/>
    </source>
</evidence>
<evidence type="ECO:0000313" key="5">
    <source>
        <dbReference type="Proteomes" id="UP001193081"/>
    </source>
</evidence>
<sequence>MPTLSYPGVYMEEVSSGVRPIGAASTSTPAFVGVAETGPTNTAKLITSWTNFQRSYGTFLPDEGKYYLAHSVFQFFNNGGQQCYIVRVGREKHASVTLKNRAGTPAGIRLSARYPGRTGNDLALDIADGTDDPINEFKVTVRATDGTILKVFDQLTMTPGTNEYFLDVIQREPLYLRAELLDTTTSQKGIHRGGEQPTLPLQDDLSLCINLDGDGFRIIKLADTLKAETDLAKVAAEITAKVSTLLPQKPQTSSNAFALFECVAESIVDSTNKRLVLKSGTTGDRSSVRIDAKKGTAAVKLKLGEPAGQSEDGSACLRPVFGTGIKLGHKPGGATPVTEAVLGADLVAQDYEAGFQHLNKISDFSLLAVPGIGTTEMINLGMRYCQNRPLQDVFFLGDADSAEATDADVESIRSYSNKLDKSSYGAVYFPWLSVADPLRKSREPIKLPPSGFIAGLYARIDAKRGVWKAPAGTEATLSGVLGLAYELTDVEHGNLNQVNVNCIRRFAAAGIVSWGARTLSSDAEWRYIPVRRTAIMLRVSLYNGLQWAVFEPNDEELWSQIRLNVTSFMLTLFRRGAFQGATPSQAFFVQCDQETNPQADIDLGIVNVLVGFAPLKPAEFVVVKISQKVGQNS</sequence>